<dbReference type="PANTHER" id="PTHR46229:SF2">
    <property type="entry name" value="BOLA-LIKE PROTEIN 1"/>
    <property type="match status" value="1"/>
</dbReference>
<evidence type="ECO:0000256" key="1">
    <source>
        <dbReference type="ARBA" id="ARBA00005578"/>
    </source>
</evidence>
<dbReference type="EMBL" id="NRJG01000140">
    <property type="protein sequence ID" value="RIY35265.1"/>
    <property type="molecule type" value="Genomic_DNA"/>
</dbReference>
<sequence length="111" mass="12657">MTFVHPHKIKIEELLTQAFAPTYLEVIDESYMHHSGPEAGSHYAVILVSQAFVEKKSLDRQRAVNKVLVQMLKDDIYALSLRLLTPEEYATSPVLPFNNKCLGRNTELTKK</sequence>
<dbReference type="InterPro" id="IPR050961">
    <property type="entry name" value="BolA/IbaG_stress_morph_reg"/>
</dbReference>
<dbReference type="OrthoDB" id="9801469at2"/>
<dbReference type="SUPFAM" id="SSF82657">
    <property type="entry name" value="BolA-like"/>
    <property type="match status" value="1"/>
</dbReference>
<evidence type="ECO:0000313" key="3">
    <source>
        <dbReference type="EMBL" id="RIY35265.1"/>
    </source>
</evidence>
<dbReference type="InterPro" id="IPR002634">
    <property type="entry name" value="BolA"/>
</dbReference>
<dbReference type="InterPro" id="IPR036065">
    <property type="entry name" value="BolA-like_sf"/>
</dbReference>
<dbReference type="GO" id="GO:0006351">
    <property type="term" value="P:DNA-templated transcription"/>
    <property type="evidence" value="ECO:0007669"/>
    <property type="project" value="TreeGrafter"/>
</dbReference>
<evidence type="ECO:0000256" key="2">
    <source>
        <dbReference type="RuleBase" id="RU003860"/>
    </source>
</evidence>
<dbReference type="Pfam" id="PF01722">
    <property type="entry name" value="BolA"/>
    <property type="match status" value="1"/>
</dbReference>
<dbReference type="Gene3D" id="3.30.300.90">
    <property type="entry name" value="BolA-like"/>
    <property type="match status" value="1"/>
</dbReference>
<accession>A0A3A1YC52</accession>
<evidence type="ECO:0000313" key="4">
    <source>
        <dbReference type="Proteomes" id="UP000265916"/>
    </source>
</evidence>
<proteinExistence type="inferred from homology"/>
<dbReference type="AlphaFoldDB" id="A0A3A1YC52"/>
<keyword evidence="4" id="KW-1185">Reference proteome</keyword>
<name>A0A3A1YC52_9GAMM</name>
<gene>
    <name evidence="3" type="ORF">CKF58_06845</name>
</gene>
<dbReference type="RefSeq" id="WP_119532296.1">
    <property type="nucleotide sequence ID" value="NZ_JBHSSP010000016.1"/>
</dbReference>
<dbReference type="PIRSF" id="PIRSF003113">
    <property type="entry name" value="BolA"/>
    <property type="match status" value="1"/>
</dbReference>
<organism evidence="3 4">
    <name type="scientific">Psittacicella hinzii</name>
    <dbReference type="NCBI Taxonomy" id="2028575"/>
    <lineage>
        <taxon>Bacteria</taxon>
        <taxon>Pseudomonadati</taxon>
        <taxon>Pseudomonadota</taxon>
        <taxon>Gammaproteobacteria</taxon>
        <taxon>Pasteurellales</taxon>
        <taxon>Psittacicellaceae</taxon>
        <taxon>Psittacicella</taxon>
    </lineage>
</organism>
<dbReference type="Proteomes" id="UP000265916">
    <property type="component" value="Unassembled WGS sequence"/>
</dbReference>
<evidence type="ECO:0008006" key="5">
    <source>
        <dbReference type="Google" id="ProtNLM"/>
    </source>
</evidence>
<protein>
    <recommendedName>
        <fullName evidence="5">BolA protein</fullName>
    </recommendedName>
</protein>
<reference evidence="3 4" key="1">
    <citation type="submission" date="2017-08" db="EMBL/GenBank/DDBJ databases">
        <title>Reclassification of Bisgaard taxon 37 and 44.</title>
        <authorList>
            <person name="Christensen H."/>
        </authorList>
    </citation>
    <scope>NUCLEOTIDE SEQUENCE [LARGE SCALE GENOMIC DNA]</scope>
    <source>
        <strain evidence="3 4">111</strain>
    </source>
</reference>
<dbReference type="GO" id="GO:0005829">
    <property type="term" value="C:cytosol"/>
    <property type="evidence" value="ECO:0007669"/>
    <property type="project" value="TreeGrafter"/>
</dbReference>
<comment type="similarity">
    <text evidence="1 2">Belongs to the BolA/IbaG family.</text>
</comment>
<dbReference type="PANTHER" id="PTHR46229">
    <property type="entry name" value="BOLA TRANSCRIPTION REGULATOR"/>
    <property type="match status" value="1"/>
</dbReference>
<comment type="caution">
    <text evidence="3">The sequence shown here is derived from an EMBL/GenBank/DDBJ whole genome shotgun (WGS) entry which is preliminary data.</text>
</comment>